<dbReference type="RefSeq" id="WP_354459250.1">
    <property type="nucleotide sequence ID" value="NZ_JBEWSZ010000001.1"/>
</dbReference>
<dbReference type="NCBIfam" id="TIGR02990">
    <property type="entry name" value="ectoine_eutA"/>
    <property type="match status" value="1"/>
</dbReference>
<organism evidence="1 2">
    <name type="scientific">Mesorhizobium shangrilense</name>
    <dbReference type="NCBI Taxonomy" id="460060"/>
    <lineage>
        <taxon>Bacteria</taxon>
        <taxon>Pseudomonadati</taxon>
        <taxon>Pseudomonadota</taxon>
        <taxon>Alphaproteobacteria</taxon>
        <taxon>Hyphomicrobiales</taxon>
        <taxon>Phyllobacteriaceae</taxon>
        <taxon>Mesorhizobium</taxon>
    </lineage>
</organism>
<reference evidence="1 2" key="1">
    <citation type="submission" date="2024-06" db="EMBL/GenBank/DDBJ databases">
        <authorList>
            <person name="Kim D.-U."/>
        </authorList>
    </citation>
    <scope>NUCLEOTIDE SEQUENCE [LARGE SCALE GENOMIC DNA]</scope>
    <source>
        <strain evidence="1 2">KACC15460</strain>
    </source>
</reference>
<dbReference type="PIRSF" id="PIRSF015736">
    <property type="entry name" value="MI"/>
    <property type="match status" value="1"/>
</dbReference>
<dbReference type="PANTHER" id="PTHR40267">
    <property type="entry name" value="BLR3294 PROTEIN"/>
    <property type="match status" value="1"/>
</dbReference>
<comment type="caution">
    <text evidence="1">The sequence shown here is derived from an EMBL/GenBank/DDBJ whole genome shotgun (WGS) entry which is preliminary data.</text>
</comment>
<sequence>MELFDGRALRFDARPIAKRIGLIVLATDHTPEVDFQRIAASERVGIHVARIPYANPTTPENLRAMKPRLTEAAALILPGEELDAIAFCCTSASVVIGDDAVETAVRVAKPDAKVVTPSASAVRGLKALGATAISVLTPYTVETSEPMARYFERHGFVLDRFTCLGLTDDREMARIELPTLVDLAVRATAPQSQALFVSCTSVRAASIAAAIEDRMGIPVVTSNQATAWACLRICGEQARGGRHGLLMSKPLQW</sequence>
<gene>
    <name evidence="1" type="primary">eutA</name>
    <name evidence="1" type="ORF">ABVQ20_09525</name>
</gene>
<dbReference type="InterPro" id="IPR014332">
    <property type="entry name" value="Ectoine_EutA"/>
</dbReference>
<proteinExistence type="predicted"/>
<dbReference type="Gene3D" id="3.40.50.12500">
    <property type="match status" value="1"/>
</dbReference>
<evidence type="ECO:0000313" key="2">
    <source>
        <dbReference type="Proteomes" id="UP001548832"/>
    </source>
</evidence>
<protein>
    <submittedName>
        <fullName evidence="1">Ectoine utilization protein EutA</fullName>
    </submittedName>
</protein>
<dbReference type="Proteomes" id="UP001548832">
    <property type="component" value="Unassembled WGS sequence"/>
</dbReference>
<name>A0ABV2DB01_9HYPH</name>
<keyword evidence="2" id="KW-1185">Reference proteome</keyword>
<dbReference type="PANTHER" id="PTHR40267:SF1">
    <property type="entry name" value="BLR3294 PROTEIN"/>
    <property type="match status" value="1"/>
</dbReference>
<accession>A0ABV2DB01</accession>
<dbReference type="EMBL" id="JBEWSZ010000001">
    <property type="protein sequence ID" value="MET2827215.1"/>
    <property type="molecule type" value="Genomic_DNA"/>
</dbReference>
<dbReference type="InterPro" id="IPR026286">
    <property type="entry name" value="MaiA/AMDase"/>
</dbReference>
<evidence type="ECO:0000313" key="1">
    <source>
        <dbReference type="EMBL" id="MET2827215.1"/>
    </source>
</evidence>
<dbReference type="Pfam" id="PF17645">
    <property type="entry name" value="Amdase"/>
    <property type="match status" value="1"/>
</dbReference>
<dbReference type="InterPro" id="IPR053714">
    <property type="entry name" value="Iso_Racemase_Enz_sf"/>
</dbReference>